<dbReference type="EMBL" id="CYZE01000006">
    <property type="protein sequence ID" value="CUO44264.1"/>
    <property type="molecule type" value="Genomic_DNA"/>
</dbReference>
<dbReference type="Proteomes" id="UP000095651">
    <property type="component" value="Unassembled WGS sequence"/>
</dbReference>
<organism evidence="3 5">
    <name type="scientific">Hungatella hathewayi</name>
    <dbReference type="NCBI Taxonomy" id="154046"/>
    <lineage>
        <taxon>Bacteria</taxon>
        <taxon>Bacillati</taxon>
        <taxon>Bacillota</taxon>
        <taxon>Clostridia</taxon>
        <taxon>Lachnospirales</taxon>
        <taxon>Lachnospiraceae</taxon>
        <taxon>Hungatella</taxon>
    </lineage>
</organism>
<evidence type="ECO:0000313" key="6">
    <source>
        <dbReference type="Proteomes" id="UP000261257"/>
    </source>
</evidence>
<evidence type="ECO:0000313" key="5">
    <source>
        <dbReference type="Proteomes" id="UP000095651"/>
    </source>
</evidence>
<evidence type="ECO:0000259" key="2">
    <source>
        <dbReference type="Pfam" id="PF17409"/>
    </source>
</evidence>
<dbReference type="InterPro" id="IPR024724">
    <property type="entry name" value="MoaF_N"/>
</dbReference>
<accession>A0A174F2G6</accession>
<dbReference type="Pfam" id="PF10703">
    <property type="entry name" value="MoaF"/>
    <property type="match status" value="1"/>
</dbReference>
<dbReference type="InterPro" id="IPR035348">
    <property type="entry name" value="MoaF_C"/>
</dbReference>
<dbReference type="EMBL" id="QSSQ01000047">
    <property type="protein sequence ID" value="RGL95143.1"/>
    <property type="molecule type" value="Genomic_DNA"/>
</dbReference>
<dbReference type="Pfam" id="PF17409">
    <property type="entry name" value="MoaF_C"/>
    <property type="match status" value="1"/>
</dbReference>
<evidence type="ECO:0000313" key="4">
    <source>
        <dbReference type="EMBL" id="RGL95143.1"/>
    </source>
</evidence>
<sequence length="280" mass="32119">MERMERRWSCFTSADIQTIADATPVEKYTSTWLSGGEYMPPFAEKMTGKNIKLCLEHGRSYTYRFLDTHTLQWKRDGEEWREEYCDVLKAPGNDEIYLVQHYCRGSVPPRAHTLVVDLDKGLCTICIARVGNAASAREVQSEFLFGILDGYEDTGERHGYTEDLVGTSILWTYHEKEKAKVKHIYTAPLYYTYVMTSEENKCWVASNPADYIRINDHMYVFVFREERQAGVQGFFLINLTLLHDVGSFFGIQAHGMECCTFGAKGDLASPYAVELCRGNR</sequence>
<evidence type="ECO:0000313" key="3">
    <source>
        <dbReference type="EMBL" id="CUO44264.1"/>
    </source>
</evidence>
<feature type="domain" description="MoaF C-terminal" evidence="2">
    <location>
        <begin position="160"/>
        <end position="262"/>
    </location>
</feature>
<dbReference type="AlphaFoldDB" id="A0A174F2G6"/>
<evidence type="ECO:0000259" key="1">
    <source>
        <dbReference type="Pfam" id="PF10703"/>
    </source>
</evidence>
<proteinExistence type="predicted"/>
<reference evidence="4 6" key="2">
    <citation type="submission" date="2018-08" db="EMBL/GenBank/DDBJ databases">
        <title>A genome reference for cultivated species of the human gut microbiota.</title>
        <authorList>
            <person name="Zou Y."/>
            <person name="Xue W."/>
            <person name="Luo G."/>
        </authorList>
    </citation>
    <scope>NUCLEOTIDE SEQUENCE [LARGE SCALE GENOMIC DNA]</scope>
    <source>
        <strain evidence="4 6">TF05-11AC</strain>
    </source>
</reference>
<dbReference type="RefSeq" id="WP_055656036.1">
    <property type="nucleotide sequence ID" value="NZ_CABIXC010000006.1"/>
</dbReference>
<dbReference type="Proteomes" id="UP000261257">
    <property type="component" value="Unassembled WGS sequence"/>
</dbReference>
<feature type="domain" description="Molybdenum cofactor biosynthesis protein F N-terminal" evidence="1">
    <location>
        <begin position="37"/>
        <end position="130"/>
    </location>
</feature>
<name>A0A174F2G6_9FIRM</name>
<protein>
    <submittedName>
        <fullName evidence="3">Molybdenum cofactor biosynthesis protein F</fullName>
    </submittedName>
</protein>
<gene>
    <name evidence="4" type="ORF">DXC39_28375</name>
    <name evidence="3" type="ORF">ERS852407_02839</name>
</gene>
<reference evidence="3 5" key="1">
    <citation type="submission" date="2015-09" db="EMBL/GenBank/DDBJ databases">
        <authorList>
            <consortium name="Pathogen Informatics"/>
        </authorList>
    </citation>
    <scope>NUCLEOTIDE SEQUENCE [LARGE SCALE GENOMIC DNA]</scope>
    <source>
        <strain evidence="3 5">2789STDY5608850</strain>
    </source>
</reference>